<dbReference type="OrthoDB" id="10460317at2759"/>
<reference evidence="1" key="1">
    <citation type="submission" date="2021-06" db="EMBL/GenBank/DDBJ databases">
        <authorList>
            <person name="Kallberg Y."/>
            <person name="Tangrot J."/>
            <person name="Rosling A."/>
        </authorList>
    </citation>
    <scope>NUCLEOTIDE SEQUENCE</scope>
    <source>
        <strain evidence="1">MA453B</strain>
    </source>
</reference>
<name>A0A9N9HPQ3_9GLOM</name>
<organism evidence="1 2">
    <name type="scientific">Dentiscutata erythropus</name>
    <dbReference type="NCBI Taxonomy" id="1348616"/>
    <lineage>
        <taxon>Eukaryota</taxon>
        <taxon>Fungi</taxon>
        <taxon>Fungi incertae sedis</taxon>
        <taxon>Mucoromycota</taxon>
        <taxon>Glomeromycotina</taxon>
        <taxon>Glomeromycetes</taxon>
        <taxon>Diversisporales</taxon>
        <taxon>Gigasporaceae</taxon>
        <taxon>Dentiscutata</taxon>
    </lineage>
</organism>
<keyword evidence="2" id="KW-1185">Reference proteome</keyword>
<feature type="non-terminal residue" evidence="1">
    <location>
        <position position="1"/>
    </location>
</feature>
<gene>
    <name evidence="1" type="ORF">DERYTH_LOCUS12904</name>
</gene>
<dbReference type="AlphaFoldDB" id="A0A9N9HPQ3"/>
<accession>A0A9N9HPQ3</accession>
<proteinExistence type="predicted"/>
<evidence type="ECO:0000313" key="2">
    <source>
        <dbReference type="Proteomes" id="UP000789405"/>
    </source>
</evidence>
<protein>
    <submittedName>
        <fullName evidence="1">25233_t:CDS:1</fullName>
    </submittedName>
</protein>
<evidence type="ECO:0000313" key="1">
    <source>
        <dbReference type="EMBL" id="CAG8699595.1"/>
    </source>
</evidence>
<sequence>TVITESLKHVAQFKLSRNITLDKATALQSVNETILATPPSNISLNDIKQSLLLQLDPQYFNI</sequence>
<dbReference type="EMBL" id="CAJVPY010008702">
    <property type="protein sequence ID" value="CAG8699595.1"/>
    <property type="molecule type" value="Genomic_DNA"/>
</dbReference>
<dbReference type="Proteomes" id="UP000789405">
    <property type="component" value="Unassembled WGS sequence"/>
</dbReference>
<comment type="caution">
    <text evidence="1">The sequence shown here is derived from an EMBL/GenBank/DDBJ whole genome shotgun (WGS) entry which is preliminary data.</text>
</comment>